<dbReference type="EMBL" id="HBJA01133929">
    <property type="protein sequence ID" value="CAE0834716.1"/>
    <property type="molecule type" value="Transcribed_RNA"/>
</dbReference>
<evidence type="ECO:0000313" key="2">
    <source>
        <dbReference type="EMBL" id="CAE0834716.1"/>
    </source>
</evidence>
<evidence type="ECO:0000256" key="1">
    <source>
        <dbReference type="SAM" id="MobiDB-lite"/>
    </source>
</evidence>
<feature type="region of interest" description="Disordered" evidence="1">
    <location>
        <begin position="58"/>
        <end position="83"/>
    </location>
</feature>
<gene>
    <name evidence="2" type="ORF">EGYM00163_LOCUS46020</name>
</gene>
<organism evidence="2">
    <name type="scientific">Eutreptiella gymnastica</name>
    <dbReference type="NCBI Taxonomy" id="73025"/>
    <lineage>
        <taxon>Eukaryota</taxon>
        <taxon>Discoba</taxon>
        <taxon>Euglenozoa</taxon>
        <taxon>Euglenida</taxon>
        <taxon>Spirocuta</taxon>
        <taxon>Euglenophyceae</taxon>
        <taxon>Eutreptiales</taxon>
        <taxon>Eutreptiaceae</taxon>
        <taxon>Eutreptiella</taxon>
    </lineage>
</organism>
<feature type="compositionally biased region" description="Basic and acidic residues" evidence="1">
    <location>
        <begin position="106"/>
        <end position="122"/>
    </location>
</feature>
<protein>
    <submittedName>
        <fullName evidence="2">Uncharacterized protein</fullName>
    </submittedName>
</protein>
<accession>A0A7S4GER8</accession>
<feature type="region of interest" description="Disordered" evidence="1">
    <location>
        <begin position="96"/>
        <end position="125"/>
    </location>
</feature>
<sequence>MEGVSWRLEGVSWRLEGVQWRLKEGAIHKRAGTTLESRGGWPENRACAKANPVGLVGTGGGASKRMLRHGKGGSWTGAEERSHGLRRVIVGQVGAGGPWRAGGRAGDGRRGGEGEKGQDRRGCGRAPACGCPWACAMGAPGMGGTARKRVGRDGTCSIGAN</sequence>
<reference evidence="2" key="1">
    <citation type="submission" date="2021-01" db="EMBL/GenBank/DDBJ databases">
        <authorList>
            <person name="Corre E."/>
            <person name="Pelletier E."/>
            <person name="Niang G."/>
            <person name="Scheremetjew M."/>
            <person name="Finn R."/>
            <person name="Kale V."/>
            <person name="Holt S."/>
            <person name="Cochrane G."/>
            <person name="Meng A."/>
            <person name="Brown T."/>
            <person name="Cohen L."/>
        </authorList>
    </citation>
    <scope>NUCLEOTIDE SEQUENCE</scope>
    <source>
        <strain evidence="2">CCMP1594</strain>
    </source>
</reference>
<dbReference type="AlphaFoldDB" id="A0A7S4GER8"/>
<feature type="compositionally biased region" description="Gly residues" evidence="1">
    <location>
        <begin position="96"/>
        <end position="105"/>
    </location>
</feature>
<proteinExistence type="predicted"/>
<name>A0A7S4GER8_9EUGL</name>